<evidence type="ECO:0000256" key="5">
    <source>
        <dbReference type="PIRSR" id="PIRSR000699-1"/>
    </source>
</evidence>
<dbReference type="PANTHER" id="PTHR34382:SF7">
    <property type="entry name" value="PTS SYSTEM N,N'-DIACETYLCHITOBIOSE-SPECIFIC EIIA COMPONENT"/>
    <property type="match status" value="1"/>
</dbReference>
<feature type="active site" description="Tele-phosphohistidine intermediate" evidence="5">
    <location>
        <position position="82"/>
    </location>
</feature>
<dbReference type="InterPro" id="IPR003188">
    <property type="entry name" value="PTS_IIA_lac/cel"/>
</dbReference>
<name>A0A1M7YBQ2_9FIRM</name>
<reference evidence="8 9" key="1">
    <citation type="submission" date="2016-12" db="EMBL/GenBank/DDBJ databases">
        <authorList>
            <person name="Song W.-J."/>
            <person name="Kurnit D.M."/>
        </authorList>
    </citation>
    <scope>NUCLEOTIDE SEQUENCE [LARGE SCALE GENOMIC DNA]</scope>
    <source>
        <strain evidence="8 9">DSM 12503</strain>
    </source>
</reference>
<dbReference type="InterPro" id="IPR036542">
    <property type="entry name" value="PTS_IIA_lac/cel_sf"/>
</dbReference>
<keyword evidence="9" id="KW-1185">Reference proteome</keyword>
<keyword evidence="6" id="KW-0460">Magnesium</keyword>
<protein>
    <submittedName>
        <fullName evidence="8">PTS system, cellobiose-specific IIA component</fullName>
    </submittedName>
</protein>
<evidence type="ECO:0000256" key="3">
    <source>
        <dbReference type="ARBA" id="ARBA00022679"/>
    </source>
</evidence>
<evidence type="ECO:0000256" key="2">
    <source>
        <dbReference type="ARBA" id="ARBA00022597"/>
    </source>
</evidence>
<keyword evidence="1" id="KW-0813">Transport</keyword>
<dbReference type="PANTHER" id="PTHR34382">
    <property type="entry name" value="PTS SYSTEM N,N'-DIACETYLCHITOBIOSE-SPECIFIC EIIA COMPONENT"/>
    <property type="match status" value="1"/>
</dbReference>
<feature type="binding site" evidence="6">
    <location>
        <position position="85"/>
    </location>
    <ligand>
        <name>Mg(2+)</name>
        <dbReference type="ChEBI" id="CHEBI:18420"/>
        <note>ligand shared between all trimeric partners</note>
    </ligand>
</feature>
<dbReference type="PIRSF" id="PIRSF000699">
    <property type="entry name" value="PTS_IILac_III"/>
    <property type="match status" value="1"/>
</dbReference>
<comment type="cofactor">
    <cofactor evidence="6">
        <name>Mg(2+)</name>
        <dbReference type="ChEBI" id="CHEBI:18420"/>
    </cofactor>
    <text evidence="6">Binds 1 Mg(2+) ion per trimer.</text>
</comment>
<dbReference type="STRING" id="1121345.SAMN02745217_02532"/>
<accession>A0A1M7YBQ2</accession>
<evidence type="ECO:0000313" key="8">
    <source>
        <dbReference type="EMBL" id="SHO50006.1"/>
    </source>
</evidence>
<dbReference type="SUPFAM" id="SSF46973">
    <property type="entry name" value="Enzyme IIa from lactose specific PTS, IIa-lac"/>
    <property type="match status" value="1"/>
</dbReference>
<dbReference type="OrthoDB" id="389577at2"/>
<evidence type="ECO:0000256" key="1">
    <source>
        <dbReference type="ARBA" id="ARBA00022448"/>
    </source>
</evidence>
<evidence type="ECO:0000313" key="9">
    <source>
        <dbReference type="Proteomes" id="UP000184612"/>
    </source>
</evidence>
<evidence type="ECO:0000256" key="6">
    <source>
        <dbReference type="PIRSR" id="PIRSR000699-2"/>
    </source>
</evidence>
<dbReference type="GO" id="GO:0016740">
    <property type="term" value="F:transferase activity"/>
    <property type="evidence" value="ECO:0007669"/>
    <property type="project" value="UniProtKB-KW"/>
</dbReference>
<keyword evidence="6" id="KW-0479">Metal-binding</keyword>
<dbReference type="PROSITE" id="PS51095">
    <property type="entry name" value="PTS_EIIA_TYPE_3"/>
    <property type="match status" value="1"/>
</dbReference>
<dbReference type="EMBL" id="FRFD01000007">
    <property type="protein sequence ID" value="SHO50006.1"/>
    <property type="molecule type" value="Genomic_DNA"/>
</dbReference>
<dbReference type="Pfam" id="PF02255">
    <property type="entry name" value="PTS_IIA"/>
    <property type="match status" value="1"/>
</dbReference>
<keyword evidence="2" id="KW-0762">Sugar transport</keyword>
<feature type="modified residue" description="Phosphohistidine; by HPr" evidence="7">
    <location>
        <position position="82"/>
    </location>
</feature>
<evidence type="ECO:0000256" key="7">
    <source>
        <dbReference type="PROSITE-ProRule" id="PRU00418"/>
    </source>
</evidence>
<dbReference type="Proteomes" id="UP000184612">
    <property type="component" value="Unassembled WGS sequence"/>
</dbReference>
<dbReference type="AlphaFoldDB" id="A0A1M7YBQ2"/>
<sequence>MSKVSSEELNQSAMQIIMLAGDCRNLLTEAVKSSMEDAPREGVDKKLNQAKEKIVEAHRIQTRMIQYTIEDEELQTTLLFSHAQDTLMTIYSELNMTGYIIDMYRKLSDKINQ</sequence>
<dbReference type="Gene3D" id="1.20.58.80">
    <property type="entry name" value="Phosphotransferase system, lactose/cellobiose-type IIA subunit"/>
    <property type="match status" value="1"/>
</dbReference>
<gene>
    <name evidence="8" type="ORF">SAMN02745217_02532</name>
</gene>
<proteinExistence type="predicted"/>
<dbReference type="RefSeq" id="WP_073589226.1">
    <property type="nucleotide sequence ID" value="NZ_FRFD01000007.1"/>
</dbReference>
<dbReference type="GO" id="GO:0046872">
    <property type="term" value="F:metal ion binding"/>
    <property type="evidence" value="ECO:0007669"/>
    <property type="project" value="UniProtKB-KW"/>
</dbReference>
<evidence type="ECO:0000256" key="4">
    <source>
        <dbReference type="ARBA" id="ARBA00022683"/>
    </source>
</evidence>
<dbReference type="GO" id="GO:0009401">
    <property type="term" value="P:phosphoenolpyruvate-dependent sugar phosphotransferase system"/>
    <property type="evidence" value="ECO:0007669"/>
    <property type="project" value="UniProtKB-KW"/>
</dbReference>
<organism evidence="8 9">
    <name type="scientific">Anaerocolumna xylanovorans DSM 12503</name>
    <dbReference type="NCBI Taxonomy" id="1121345"/>
    <lineage>
        <taxon>Bacteria</taxon>
        <taxon>Bacillati</taxon>
        <taxon>Bacillota</taxon>
        <taxon>Clostridia</taxon>
        <taxon>Lachnospirales</taxon>
        <taxon>Lachnospiraceae</taxon>
        <taxon>Anaerocolumna</taxon>
    </lineage>
</organism>
<keyword evidence="3" id="KW-0808">Transferase</keyword>
<keyword evidence="4" id="KW-0598">Phosphotransferase system</keyword>